<feature type="non-terminal residue" evidence="2">
    <location>
        <position position="1004"/>
    </location>
</feature>
<comment type="caution">
    <text evidence="2">The sequence shown here is derived from an EMBL/GenBank/DDBJ whole genome shotgun (WGS) entry which is preliminary data.</text>
</comment>
<protein>
    <recommendedName>
        <fullName evidence="1">TARBP1 domain-containing protein</fullName>
    </recommendedName>
</protein>
<evidence type="ECO:0000313" key="2">
    <source>
        <dbReference type="EMBL" id="KAJ4440705.1"/>
    </source>
</evidence>
<dbReference type="Proteomes" id="UP001148838">
    <property type="component" value="Unassembled WGS sequence"/>
</dbReference>
<dbReference type="EMBL" id="JAJSOF020000017">
    <property type="protein sequence ID" value="KAJ4440705.1"/>
    <property type="molecule type" value="Genomic_DNA"/>
</dbReference>
<reference evidence="2 3" key="1">
    <citation type="journal article" date="2022" name="Allergy">
        <title>Genome assembly and annotation of Periplaneta americana reveal a comprehensive cockroach allergen profile.</title>
        <authorList>
            <person name="Wang L."/>
            <person name="Xiong Q."/>
            <person name="Saelim N."/>
            <person name="Wang L."/>
            <person name="Nong W."/>
            <person name="Wan A.T."/>
            <person name="Shi M."/>
            <person name="Liu X."/>
            <person name="Cao Q."/>
            <person name="Hui J.H.L."/>
            <person name="Sookrung N."/>
            <person name="Leung T.F."/>
            <person name="Tungtrongchitr A."/>
            <person name="Tsui S.K.W."/>
        </authorList>
    </citation>
    <scope>NUCLEOTIDE SEQUENCE [LARGE SCALE GENOMIC DNA]</scope>
    <source>
        <strain evidence="2">PWHHKU_190912</strain>
    </source>
</reference>
<dbReference type="PANTHER" id="PTHR12029">
    <property type="entry name" value="RNA METHYLTRANSFERASE"/>
    <property type="match status" value="1"/>
</dbReference>
<dbReference type="PANTHER" id="PTHR12029:SF11">
    <property type="entry name" value="METHYLTRANSFERASE TARBP1-RELATED"/>
    <property type="match status" value="1"/>
</dbReference>
<name>A0ABQ8T490_PERAM</name>
<dbReference type="Pfam" id="PF25050">
    <property type="entry name" value="TARBP1"/>
    <property type="match status" value="1"/>
</dbReference>
<dbReference type="InterPro" id="IPR056921">
    <property type="entry name" value="TARBP1_dom"/>
</dbReference>
<gene>
    <name evidence="2" type="ORF">ANN_08853</name>
</gene>
<organism evidence="2 3">
    <name type="scientific">Periplaneta americana</name>
    <name type="common">American cockroach</name>
    <name type="synonym">Blatta americana</name>
    <dbReference type="NCBI Taxonomy" id="6978"/>
    <lineage>
        <taxon>Eukaryota</taxon>
        <taxon>Metazoa</taxon>
        <taxon>Ecdysozoa</taxon>
        <taxon>Arthropoda</taxon>
        <taxon>Hexapoda</taxon>
        <taxon>Insecta</taxon>
        <taxon>Pterygota</taxon>
        <taxon>Neoptera</taxon>
        <taxon>Polyneoptera</taxon>
        <taxon>Dictyoptera</taxon>
        <taxon>Blattodea</taxon>
        <taxon>Blattoidea</taxon>
        <taxon>Blattidae</taxon>
        <taxon>Blattinae</taxon>
        <taxon>Periplaneta</taxon>
    </lineage>
</organism>
<keyword evidence="3" id="KW-1185">Reference proteome</keyword>
<feature type="domain" description="TARBP1" evidence="1">
    <location>
        <begin position="287"/>
        <end position="357"/>
    </location>
</feature>
<dbReference type="SUPFAM" id="SSF48371">
    <property type="entry name" value="ARM repeat"/>
    <property type="match status" value="1"/>
</dbReference>
<evidence type="ECO:0000313" key="3">
    <source>
        <dbReference type="Proteomes" id="UP001148838"/>
    </source>
</evidence>
<dbReference type="InterPro" id="IPR045330">
    <property type="entry name" value="TRM3/TARBP1"/>
</dbReference>
<proteinExistence type="predicted"/>
<accession>A0ABQ8T490</accession>
<sequence length="1004" mass="114600">MPAITAGGDHHANHTIPPFWLDDRSPLLRHLLTEKETNYNRRLWKILNSMLKFKCEVGDDIVKYDVVDYKQVVHLCLNEIKQEEHSKDLHFSILCSALYHSLLLLQNDVFKSYVTNILTECVEDLSLFVPRPKVVDENKSLTRRSIVPEVNLRILETVVDVLLKRNVTHPHELETFNTNDVMNTVILNLLTYGVEHIAGKTALAVLRKWLMFTNDDHLIKSIWTNIITNFNNKAIDLSNTFQTLCILIEFCLSYGSKNIQIGVSIAEDNYFWNILQQGLTHSDPLVRKQALYLMKRTCDGICQNKIAVNVLCRSAVFKWNPADSNRIWEQLFLVMETLEEKQVHLIKPVLHVIDNLSDMCLGPDGNNMSLHVSWLICVFHKVINHDNMSVVKWGILNFIRVYTRRGLHTASHESSVIQDFLGPFMNAINNSALYSRTSEDTMLTEIGEALKDLFEHIILEFTHEDCCIFFRCVLNAISRISWAPVPLFNVTHALSSAPPVCVWSKEELTILKDFISQALGCQYVFIRGAIQCMLLNAAINFADTNSIDIHVVADFLGSLRSEESLKEEQYLDIGTERVQLSTKTVARIIILLCDSDKLLCNTGDGSFTLTTYLQSLLSCFQDCEKRLYASQTTQEYSLELISCLLTESHALCHDRTGDVVRKTITGYVNSMLDQIFVYFHRRMFSITHLQDFHVADIHLTALSSFIAEASNLPNMKSSIMKLQDSIMELLETPNTPPMCKYFCMKILSHISRSLRKCCQCTCGKTEVCVIYEKQCVLISKIIKNGRLNVPPSKQQAELKLTRDLQTLWGKLTSEYLEAGWSVVADFLHACHSAESKVLSIRNVNEILSDIIQCVEIGGRNVLVPLMNVLEKIIFRCLTTENTDTVVKLINTCWNMIFEFRKTELFWTSIEAFIQMLFHPSMMTSAKCHDYLLEYSSKIFAHGDTVSGLPNILITHLQKIVKMSTLDILEPFTPILVEALTFGPVHRRDQRVEKLRSASDVVMGM</sequence>
<evidence type="ECO:0000259" key="1">
    <source>
        <dbReference type="Pfam" id="PF25050"/>
    </source>
</evidence>
<dbReference type="InterPro" id="IPR016024">
    <property type="entry name" value="ARM-type_fold"/>
</dbReference>